<accession>A0A291B9Q0</accession>
<name>A0A291B9Q0_9GAMM</name>
<protein>
    <submittedName>
        <fullName evidence="1">Uncharacterized protein</fullName>
    </submittedName>
</protein>
<evidence type="ECO:0000313" key="1">
    <source>
        <dbReference type="EMBL" id="ATF09715.1"/>
    </source>
</evidence>
<reference evidence="2" key="1">
    <citation type="submission" date="2017-04" db="EMBL/GenBank/DDBJ databases">
        <title>Genome evolution of the luminous symbionts of deep sea anglerfish.</title>
        <authorList>
            <person name="Hendry T.A."/>
        </authorList>
    </citation>
    <scope>NUCLEOTIDE SEQUENCE [LARGE SCALE GENOMIC DNA]</scope>
</reference>
<keyword evidence="2" id="KW-1185">Reference proteome</keyword>
<proteinExistence type="predicted"/>
<evidence type="ECO:0000313" key="2">
    <source>
        <dbReference type="Proteomes" id="UP000218160"/>
    </source>
</evidence>
<gene>
    <name evidence="1" type="ORF">BTN50_1226</name>
</gene>
<dbReference type="Proteomes" id="UP000218160">
    <property type="component" value="Chromosome 1"/>
</dbReference>
<dbReference type="AlphaFoldDB" id="A0A291B9Q0"/>
<sequence length="42" mass="4665">MCFGNDHTMNIKTVSIGSSFLDVALRKFNFLIQVQTTCSILA</sequence>
<organism evidence="1 2">
    <name type="scientific">Candidatus Enterovibrio altilux</name>
    <dbReference type="NCBI Taxonomy" id="1927128"/>
    <lineage>
        <taxon>Bacteria</taxon>
        <taxon>Pseudomonadati</taxon>
        <taxon>Pseudomonadota</taxon>
        <taxon>Gammaproteobacteria</taxon>
        <taxon>Vibrionales</taxon>
        <taxon>Vibrionaceae</taxon>
        <taxon>Enterovibrio</taxon>
    </lineage>
</organism>
<dbReference type="KEGG" id="elux:BTN50_1226"/>
<dbReference type="EMBL" id="CP020660">
    <property type="protein sequence ID" value="ATF09715.1"/>
    <property type="molecule type" value="Genomic_DNA"/>
</dbReference>